<dbReference type="Ensembl" id="ENSACAT00000045913.1">
    <property type="protein sequence ID" value="ENSACAP00000038136.1"/>
    <property type="gene ID" value="ENSACAG00000037044.1"/>
</dbReference>
<evidence type="ECO:0000256" key="1">
    <source>
        <dbReference type="SAM" id="MobiDB-lite"/>
    </source>
</evidence>
<sequence length="88" mass="9600">MKRPSLHPNYEYSGLRGRKGEEAGTTPSCLGSEAGERSSFYSSCHCPDLKGREEAAPTCPDPEVDESCACTLGSLTWPQWSTLLLHPK</sequence>
<reference evidence="2" key="2">
    <citation type="submission" date="2025-08" db="UniProtKB">
        <authorList>
            <consortium name="Ensembl"/>
        </authorList>
    </citation>
    <scope>IDENTIFICATION</scope>
</reference>
<reference evidence="2" key="3">
    <citation type="submission" date="2025-09" db="UniProtKB">
        <authorList>
            <consortium name="Ensembl"/>
        </authorList>
    </citation>
    <scope>IDENTIFICATION</scope>
</reference>
<name>A0A803TSE6_ANOCA</name>
<dbReference type="AlphaFoldDB" id="A0A803TSE6"/>
<keyword evidence="3" id="KW-1185">Reference proteome</keyword>
<evidence type="ECO:0000313" key="2">
    <source>
        <dbReference type="Ensembl" id="ENSACAP00000038136.1"/>
    </source>
</evidence>
<proteinExistence type="predicted"/>
<reference evidence="2 3" key="1">
    <citation type="submission" date="2009-12" db="EMBL/GenBank/DDBJ databases">
        <title>The Genome Sequence of Anolis carolinensis (Green Anole Lizard).</title>
        <authorList>
            <consortium name="The Genome Sequencing Platform"/>
            <person name="Di Palma F."/>
            <person name="Alfoldi J."/>
            <person name="Heiman D."/>
            <person name="Young S."/>
            <person name="Grabherr M."/>
            <person name="Johnson J."/>
            <person name="Lander E.S."/>
            <person name="Lindblad-Toh K."/>
        </authorList>
    </citation>
    <scope>NUCLEOTIDE SEQUENCE [LARGE SCALE GENOMIC DNA]</scope>
    <source>
        <strain evidence="2 3">JBL SC #1</strain>
    </source>
</reference>
<feature type="region of interest" description="Disordered" evidence="1">
    <location>
        <begin position="1"/>
        <end position="38"/>
    </location>
</feature>
<accession>A0A803TSE6</accession>
<evidence type="ECO:0000313" key="3">
    <source>
        <dbReference type="Proteomes" id="UP000001646"/>
    </source>
</evidence>
<organism evidence="2 3">
    <name type="scientific">Anolis carolinensis</name>
    <name type="common">Green anole</name>
    <name type="synonym">American chameleon</name>
    <dbReference type="NCBI Taxonomy" id="28377"/>
    <lineage>
        <taxon>Eukaryota</taxon>
        <taxon>Metazoa</taxon>
        <taxon>Chordata</taxon>
        <taxon>Craniata</taxon>
        <taxon>Vertebrata</taxon>
        <taxon>Euteleostomi</taxon>
        <taxon>Lepidosauria</taxon>
        <taxon>Squamata</taxon>
        <taxon>Bifurcata</taxon>
        <taxon>Unidentata</taxon>
        <taxon>Episquamata</taxon>
        <taxon>Toxicofera</taxon>
        <taxon>Iguania</taxon>
        <taxon>Dactyloidae</taxon>
        <taxon>Anolis</taxon>
    </lineage>
</organism>
<dbReference type="Proteomes" id="UP000001646">
    <property type="component" value="Chromosome 5"/>
</dbReference>
<dbReference type="InParanoid" id="A0A803TSE6"/>
<protein>
    <submittedName>
        <fullName evidence="2">Uncharacterized protein</fullName>
    </submittedName>
</protein>